<gene>
    <name evidence="1" type="ORF">GCM10011611_03150</name>
</gene>
<comment type="caution">
    <text evidence="1">The sequence shown here is derived from an EMBL/GenBank/DDBJ whole genome shotgun (WGS) entry which is preliminary data.</text>
</comment>
<dbReference type="AlphaFoldDB" id="A0A8J3E0D8"/>
<name>A0A8J3E0D8_9PROT</name>
<organism evidence="1 2">
    <name type="scientific">Aliidongia dinghuensis</name>
    <dbReference type="NCBI Taxonomy" id="1867774"/>
    <lineage>
        <taxon>Bacteria</taxon>
        <taxon>Pseudomonadati</taxon>
        <taxon>Pseudomonadota</taxon>
        <taxon>Alphaproteobacteria</taxon>
        <taxon>Rhodospirillales</taxon>
        <taxon>Dongiaceae</taxon>
        <taxon>Aliidongia</taxon>
    </lineage>
</organism>
<evidence type="ECO:0000313" key="2">
    <source>
        <dbReference type="Proteomes" id="UP000646365"/>
    </source>
</evidence>
<evidence type="ECO:0000313" key="1">
    <source>
        <dbReference type="EMBL" id="GGF00935.1"/>
    </source>
</evidence>
<reference evidence="1" key="2">
    <citation type="submission" date="2020-09" db="EMBL/GenBank/DDBJ databases">
        <authorList>
            <person name="Sun Q."/>
            <person name="Zhou Y."/>
        </authorList>
    </citation>
    <scope>NUCLEOTIDE SEQUENCE</scope>
    <source>
        <strain evidence="1">CGMCC 1.15725</strain>
    </source>
</reference>
<reference evidence="1" key="1">
    <citation type="journal article" date="2014" name="Int. J. Syst. Evol. Microbiol.">
        <title>Complete genome sequence of Corynebacterium casei LMG S-19264T (=DSM 44701T), isolated from a smear-ripened cheese.</title>
        <authorList>
            <consortium name="US DOE Joint Genome Institute (JGI-PGF)"/>
            <person name="Walter F."/>
            <person name="Albersmeier A."/>
            <person name="Kalinowski J."/>
            <person name="Ruckert C."/>
        </authorList>
    </citation>
    <scope>NUCLEOTIDE SEQUENCE</scope>
    <source>
        <strain evidence="1">CGMCC 1.15725</strain>
    </source>
</reference>
<protein>
    <submittedName>
        <fullName evidence="1">Uncharacterized protein</fullName>
    </submittedName>
</protein>
<sequence>MSDSRFYAFEIRPILRPFEKLFDRYDFQGAHPDFEMAAVAATLYALQMQGTVLGAGSDAG</sequence>
<proteinExistence type="predicted"/>
<accession>A0A8J3E0D8</accession>
<keyword evidence="2" id="KW-1185">Reference proteome</keyword>
<dbReference type="Proteomes" id="UP000646365">
    <property type="component" value="Unassembled WGS sequence"/>
</dbReference>
<dbReference type="EMBL" id="BMJQ01000001">
    <property type="protein sequence ID" value="GGF00935.1"/>
    <property type="molecule type" value="Genomic_DNA"/>
</dbReference>